<evidence type="ECO:0000313" key="20">
    <source>
        <dbReference type="Proteomes" id="UP000001514"/>
    </source>
</evidence>
<feature type="compositionally biased region" description="Basic and acidic residues" evidence="14">
    <location>
        <begin position="23"/>
        <end position="50"/>
    </location>
</feature>
<dbReference type="InterPro" id="IPR014012">
    <property type="entry name" value="HSA_dom"/>
</dbReference>
<dbReference type="GO" id="GO:0006338">
    <property type="term" value="P:chromatin remodeling"/>
    <property type="evidence" value="ECO:0000318"/>
    <property type="project" value="GO_Central"/>
</dbReference>
<feature type="compositionally biased region" description="Basic and acidic residues" evidence="14">
    <location>
        <begin position="436"/>
        <end position="452"/>
    </location>
</feature>
<feature type="region of interest" description="Disordered" evidence="14">
    <location>
        <begin position="1"/>
        <end position="93"/>
    </location>
</feature>
<dbReference type="FunFam" id="3.40.50.300:FF:000655">
    <property type="entry name" value="Protein PHOTOPERIOD-INDEPENDENT EARLY FLOWERING 1"/>
    <property type="match status" value="1"/>
</dbReference>
<evidence type="ECO:0000256" key="8">
    <source>
        <dbReference type="ARBA" id="ARBA00022806"/>
    </source>
</evidence>
<dbReference type="EMBL" id="GL377599">
    <property type="protein sequence ID" value="EFJ21594.1"/>
    <property type="molecule type" value="Genomic_DNA"/>
</dbReference>
<evidence type="ECO:0000259" key="15">
    <source>
        <dbReference type="PROSITE" id="PS50090"/>
    </source>
</evidence>
<keyword evidence="20" id="KW-1185">Reference proteome</keyword>
<dbReference type="Proteomes" id="UP000001514">
    <property type="component" value="Unassembled WGS sequence"/>
</dbReference>
<dbReference type="EC" id="3.6.4.12" evidence="5"/>
<dbReference type="OrthoDB" id="372624at2759"/>
<feature type="region of interest" description="Disordered" evidence="14">
    <location>
        <begin position="1324"/>
        <end position="1370"/>
    </location>
</feature>
<dbReference type="Gene3D" id="1.20.120.850">
    <property type="entry name" value="SWI2/SNF2 ATPases, N-terminal domain"/>
    <property type="match status" value="1"/>
</dbReference>
<feature type="domain" description="HSA" evidence="18">
    <location>
        <begin position="154"/>
        <end position="226"/>
    </location>
</feature>
<dbReference type="SMART" id="SM00573">
    <property type="entry name" value="HSA"/>
    <property type="match status" value="1"/>
</dbReference>
<evidence type="ECO:0000256" key="5">
    <source>
        <dbReference type="ARBA" id="ARBA00012551"/>
    </source>
</evidence>
<dbReference type="Gene3D" id="3.40.50.300">
    <property type="entry name" value="P-loop containing nucleotide triphosphate hydrolases"/>
    <property type="match status" value="1"/>
</dbReference>
<evidence type="ECO:0000256" key="10">
    <source>
        <dbReference type="ARBA" id="ARBA00022853"/>
    </source>
</evidence>
<dbReference type="PANTHER" id="PTHR45685:SF1">
    <property type="entry name" value="HELICASE SRCAP"/>
    <property type="match status" value="1"/>
</dbReference>
<evidence type="ECO:0000259" key="17">
    <source>
        <dbReference type="PROSITE" id="PS51194"/>
    </source>
</evidence>
<evidence type="ECO:0000256" key="1">
    <source>
        <dbReference type="ARBA" id="ARBA00004123"/>
    </source>
</evidence>
<dbReference type="GO" id="GO:0005524">
    <property type="term" value="F:ATP binding"/>
    <property type="evidence" value="ECO:0007669"/>
    <property type="project" value="UniProtKB-KW"/>
</dbReference>
<comment type="similarity">
    <text evidence="4">Belongs to the SNF2/RAD54 helicase family. ISWI subfamily.</text>
</comment>
<comment type="subcellular location">
    <subcellularLocation>
        <location evidence="1">Nucleus</location>
    </subcellularLocation>
</comment>
<evidence type="ECO:0000256" key="9">
    <source>
        <dbReference type="ARBA" id="ARBA00022840"/>
    </source>
</evidence>
<dbReference type="STRING" id="88036.D8S288"/>
<dbReference type="InterPro" id="IPR001650">
    <property type="entry name" value="Helicase_C-like"/>
</dbReference>
<keyword evidence="6" id="KW-0547">Nucleotide-binding</keyword>
<dbReference type="PROSITE" id="PS51204">
    <property type="entry name" value="HSA"/>
    <property type="match status" value="1"/>
</dbReference>
<evidence type="ECO:0000256" key="6">
    <source>
        <dbReference type="ARBA" id="ARBA00022741"/>
    </source>
</evidence>
<feature type="compositionally biased region" description="Acidic residues" evidence="14">
    <location>
        <begin position="316"/>
        <end position="325"/>
    </location>
</feature>
<feature type="region of interest" description="Disordered" evidence="14">
    <location>
        <begin position="1839"/>
        <end position="1896"/>
    </location>
</feature>
<sequence>MEAGGAAAKPQLRCYGRRNRSKSAKEEVSSPGADDARSNGKLPGDKRLVEDSVGQEKAPGDSKLGLASEESKLNAGKGAVTPSKLEPLQSDAGKTQELCVVATEAKVLDETPQKDSVRFLNEEEELAYEDSVLSRAEEIWTRQEALEQVKRRAPSKWKEPTHAKSHWDYVLEEMVWLSKDFDKERKWKVAQAKRVAMKVAKAKSEEESKGMRRLKGEEQRIRRIASSIAKEVKKFWVKIEKLVVYKHQLAVEQKKKKALDKHLNFLLGQTERYSSMLAVNLSGLPENNEDQKTQDTGDLLDAANEPSTDKDFTCDQMEEEDDEATLEADEALITEDERKEELNALQRESELPIEELVGLYAKGDNSEEERSTSDADPDKELDDEEYDPHTAYASEEDDERTFDEEEKLAMAENKDVNLELEQLKMENELPVSELLSRYRAEGAESSGDEKGGASDAPSDSSDEAKERMGEPSTSGRSSLLIIKSTGRSKATGESKIFYGTEQEAEVLANVARAAQQRGERMRKRAGLDDSSRVEGSGKTGRKELDDAAAAALSAQPTGYTFSTTRVRTKIPFLLKHSLREYQHIGLDWLVTMYEKRLNGILADEMGLGKTIMTIALLAHLACEKGIWGPHLIVVPTSVMLNWETEFMKWCPAFKVLTYFGNAKERKIKRQGWSKANSFHVCITTYRLVIQDAKAFKRKKWKYLILDEAHLIKNWKSQRWQMLLNFNSKRRILLTGTPLQNDLMELWSLMHFLMPHVFQSHQEFRDWFSNPISGMVEGQDKVNQDVVDRLHNVLRPFILRRLKRDVEKQLPGKHEHVVPCRLSKRQRNLYEDFMASSDTQATLSGGNFLGLINVLMQLRKVCNHPDLFESRPIVSSFDMPGLQLQMCSELCTAVQQKPFSTVNLEVLNYLLSEDMEAWEPSELAELATPTPLIEEIATSGEDSWNEQEQVTEPQNIFEEIQAALAAQRLKRRREKARQFGWLNMLRCSRHVVYGRGLAKHVEVEHPVYGIHSIQSDPSRYLTFPSAIAEVVKLPSSWCESLLDLLQAFVFVIPAARAPPPLIWCSRQSASSILRHDFPSNQLAVMSDLVAPLRPVIVRQQLFFPDRRLLQFDCGKLQQLSVLLRRLKSEGHRALIFTQMTKMLDILESFINLYGYNYMRLDGSTKPEQRQILMQRFNTNPKIFLFILSTRSGGVGINLVGADTVIFYDSDWNPAMDQQAQDRCHRIGQTREVHIYRLVSESTIEENILKKANQKRFLDNLVIQSGGYNTEFFKKLDPMELLSGVNTTKRADQPLSNADVDAALKSAEDEADYMAMKKVELEEAAENQEFAEDVSVEEDECADDLEDGKVSETKVPSPEFETAGTPSLPELKEPQPLLLDAEEEMDMLADVKQLAAAAAASGQGNNFEDQLKPIERYAIQFLDLWNPIIDTSALETQVTYEEKEWELEQIEKLKEEQEADIDEDDEPLLYESWDTSNADAAYRQQVEVLTQQQELLQAQWDAMHDEELQEADRLIEGEKQQKRPKKKKLKSLERSSVEEYNFCSEEDAGADDHIDADEADEVLSIASDEGEYDMQWDNSLRTPFQRKRKFSRFFEEEGGENKRFRKEDSRTEYFRPRFGGKLTICTTARKSPVILLERDRRKEALKAKDHHTDWMPEEDEVLCAVVHEYGGNWLLASDALEGMPDGGVYRGRHRHPVKCKDRFRQLVVENAGTICGGVSSERLLSGAVIKVTEEDTKRLLELVQRVPDKEVLLQRHFATVQSVKDSYKGSAKSRNGFVSNVGHPRNLPFVSLANLCQGCLKPPLRQASHKQGHALVAEALSQTTASDNGKMPENSACKAVKNNTASDNNDNGDVESQPPLELSLSFSDPEEMEDFRPVNVTLRPGEPKTAEPPSSSSIRSLVCETRFRLASQMTPSIWAAAAISVVPKPTPSQNNPPVKRQQPPTDVAKLQRPGKQPRLQPVSKPNGMIEIRPVEMKTSVSPSQIKPANLKKPPPTAVFTTTGASRVHHVATKPSSSSSIQLARPSSSAKSTAVAAAAAGSTAAAAAAGGANYPFAQYWRPDSTVSSSRLAQAPASEEASYHRKPAAAAKNKGVSE</sequence>
<dbReference type="InterPro" id="IPR001005">
    <property type="entry name" value="SANT/Myb"/>
</dbReference>
<dbReference type="InterPro" id="IPR009057">
    <property type="entry name" value="Homeodomain-like_sf"/>
</dbReference>
<comment type="similarity">
    <text evidence="2">Belongs to the EAF1 family.</text>
</comment>
<evidence type="ECO:0000256" key="7">
    <source>
        <dbReference type="ARBA" id="ARBA00022801"/>
    </source>
</evidence>
<dbReference type="Pfam" id="PF07529">
    <property type="entry name" value="HSA"/>
    <property type="match status" value="1"/>
</dbReference>
<dbReference type="InterPro" id="IPR050520">
    <property type="entry name" value="INO80/SWR1_helicase"/>
</dbReference>
<feature type="region of interest" description="Disordered" evidence="14">
    <location>
        <begin position="517"/>
        <end position="541"/>
    </location>
</feature>
<feature type="compositionally biased region" description="Polar residues" evidence="14">
    <location>
        <begin position="2011"/>
        <end position="2023"/>
    </location>
</feature>
<dbReference type="GO" id="GO:0003677">
    <property type="term" value="F:DNA binding"/>
    <property type="evidence" value="ECO:0007669"/>
    <property type="project" value="UniProtKB-KW"/>
</dbReference>
<accession>D8S288</accession>
<evidence type="ECO:0000256" key="13">
    <source>
        <dbReference type="ARBA" id="ARBA00047995"/>
    </source>
</evidence>
<feature type="region of interest" description="Disordered" evidence="14">
    <location>
        <begin position="1926"/>
        <end position="1963"/>
    </location>
</feature>
<keyword evidence="11" id="KW-0238">DNA-binding</keyword>
<dbReference type="SUPFAM" id="SSF46689">
    <property type="entry name" value="Homeodomain-like"/>
    <property type="match status" value="1"/>
</dbReference>
<dbReference type="SMART" id="SM00490">
    <property type="entry name" value="HELICc"/>
    <property type="match status" value="1"/>
</dbReference>
<dbReference type="HOGENOM" id="CLU_000315_13_3_1"/>
<feature type="compositionally biased region" description="Acidic residues" evidence="14">
    <location>
        <begin position="1324"/>
        <end position="1344"/>
    </location>
</feature>
<evidence type="ECO:0000256" key="14">
    <source>
        <dbReference type="SAM" id="MobiDB-lite"/>
    </source>
</evidence>
<name>D8S288_SELML</name>
<dbReference type="FunFam" id="1.20.120.850:FF:000012">
    <property type="entry name" value="protein PHOTOPERIOD-INDEPENDENT EARLY FLOWERING 1 isoform X3"/>
    <property type="match status" value="1"/>
</dbReference>
<dbReference type="Gene3D" id="3.40.50.10810">
    <property type="entry name" value="Tandem AAA-ATPase domain"/>
    <property type="match status" value="1"/>
</dbReference>
<dbReference type="eggNOG" id="KOG0391">
    <property type="taxonomic scope" value="Eukaryota"/>
</dbReference>
<evidence type="ECO:0000256" key="3">
    <source>
        <dbReference type="ARBA" id="ARBA00009220"/>
    </source>
</evidence>
<dbReference type="PANTHER" id="PTHR45685">
    <property type="entry name" value="HELICASE SRCAP-RELATED"/>
    <property type="match status" value="1"/>
</dbReference>
<evidence type="ECO:0000256" key="4">
    <source>
        <dbReference type="ARBA" id="ARBA00009687"/>
    </source>
</evidence>
<comment type="similarity">
    <text evidence="3">Belongs to the SNF2/RAD54 helicase family. SWR1 subfamily.</text>
</comment>
<keyword evidence="7" id="KW-0378">Hydrolase</keyword>
<dbReference type="FunFam" id="3.40.50.10810:FF:000005">
    <property type="entry name" value="Photoperiod-independent early flowering 1"/>
    <property type="match status" value="1"/>
</dbReference>
<dbReference type="GO" id="GO:0016887">
    <property type="term" value="F:ATP hydrolysis activity"/>
    <property type="evidence" value="ECO:0000318"/>
    <property type="project" value="GO_Central"/>
</dbReference>
<evidence type="ECO:0000259" key="18">
    <source>
        <dbReference type="PROSITE" id="PS51204"/>
    </source>
</evidence>
<evidence type="ECO:0000256" key="11">
    <source>
        <dbReference type="ARBA" id="ARBA00023125"/>
    </source>
</evidence>
<dbReference type="Pfam" id="PF00271">
    <property type="entry name" value="Helicase_C"/>
    <property type="match status" value="1"/>
</dbReference>
<keyword evidence="10" id="KW-0156">Chromatin regulator</keyword>
<feature type="compositionally biased region" description="Basic and acidic residues" evidence="14">
    <location>
        <begin position="364"/>
        <end position="378"/>
    </location>
</feature>
<proteinExistence type="inferred from homology"/>
<keyword evidence="9" id="KW-0067">ATP-binding</keyword>
<dbReference type="GO" id="GO:0042393">
    <property type="term" value="F:histone binding"/>
    <property type="evidence" value="ECO:0000318"/>
    <property type="project" value="GO_Central"/>
</dbReference>
<dbReference type="InterPro" id="IPR000330">
    <property type="entry name" value="SNF2_N"/>
</dbReference>
<dbReference type="PROSITE" id="PS51192">
    <property type="entry name" value="HELICASE_ATP_BIND_1"/>
    <property type="match status" value="1"/>
</dbReference>
<evidence type="ECO:0000256" key="12">
    <source>
        <dbReference type="ARBA" id="ARBA00023242"/>
    </source>
</evidence>
<dbReference type="KEGG" id="smo:SELMODRAFT_450749"/>
<feature type="compositionally biased region" description="Acidic residues" evidence="14">
    <location>
        <begin position="394"/>
        <end position="406"/>
    </location>
</feature>
<dbReference type="CDD" id="cd18793">
    <property type="entry name" value="SF2_C_SNF"/>
    <property type="match status" value="1"/>
</dbReference>
<dbReference type="SUPFAM" id="SSF52540">
    <property type="entry name" value="P-loop containing nucleoside triphosphate hydrolases"/>
    <property type="match status" value="2"/>
</dbReference>
<keyword evidence="12" id="KW-0539">Nucleus</keyword>
<feature type="compositionally biased region" description="Polar residues" evidence="14">
    <location>
        <begin position="1839"/>
        <end position="1849"/>
    </location>
</feature>
<dbReference type="InterPro" id="IPR049730">
    <property type="entry name" value="SNF2/RAD54-like_C"/>
</dbReference>
<keyword evidence="8" id="KW-0347">Helicase</keyword>
<dbReference type="Pfam" id="PF00176">
    <property type="entry name" value="SNF2-rel_dom"/>
    <property type="match status" value="1"/>
</dbReference>
<feature type="region of interest" description="Disordered" evidence="14">
    <location>
        <begin position="1975"/>
        <end position="2029"/>
    </location>
</feature>
<dbReference type="PROSITE" id="PS51194">
    <property type="entry name" value="HELICASE_CTER"/>
    <property type="match status" value="1"/>
</dbReference>
<dbReference type="Gramene" id="EFJ21594">
    <property type="protein sequence ID" value="EFJ21594"/>
    <property type="gene ID" value="SELMODRAFT_450749"/>
</dbReference>
<feature type="region of interest" description="Disordered" evidence="14">
    <location>
        <begin position="357"/>
        <end position="486"/>
    </location>
</feature>
<evidence type="ECO:0000259" key="16">
    <source>
        <dbReference type="PROSITE" id="PS51192"/>
    </source>
</evidence>
<reference evidence="19 20" key="1">
    <citation type="journal article" date="2011" name="Science">
        <title>The Selaginella genome identifies genetic changes associated with the evolution of vascular plants.</title>
        <authorList>
            <person name="Banks J.A."/>
            <person name="Nishiyama T."/>
            <person name="Hasebe M."/>
            <person name="Bowman J.L."/>
            <person name="Gribskov M."/>
            <person name="dePamphilis C."/>
            <person name="Albert V.A."/>
            <person name="Aono N."/>
            <person name="Aoyama T."/>
            <person name="Ambrose B.A."/>
            <person name="Ashton N.W."/>
            <person name="Axtell M.J."/>
            <person name="Barker E."/>
            <person name="Barker M.S."/>
            <person name="Bennetzen J.L."/>
            <person name="Bonawitz N.D."/>
            <person name="Chapple C."/>
            <person name="Cheng C."/>
            <person name="Correa L.G."/>
            <person name="Dacre M."/>
            <person name="DeBarry J."/>
            <person name="Dreyer I."/>
            <person name="Elias M."/>
            <person name="Engstrom E.M."/>
            <person name="Estelle M."/>
            <person name="Feng L."/>
            <person name="Finet C."/>
            <person name="Floyd S.K."/>
            <person name="Frommer W.B."/>
            <person name="Fujita T."/>
            <person name="Gramzow L."/>
            <person name="Gutensohn M."/>
            <person name="Harholt J."/>
            <person name="Hattori M."/>
            <person name="Heyl A."/>
            <person name="Hirai T."/>
            <person name="Hiwatashi Y."/>
            <person name="Ishikawa M."/>
            <person name="Iwata M."/>
            <person name="Karol K.G."/>
            <person name="Koehler B."/>
            <person name="Kolukisaoglu U."/>
            <person name="Kubo M."/>
            <person name="Kurata T."/>
            <person name="Lalonde S."/>
            <person name="Li K."/>
            <person name="Li Y."/>
            <person name="Litt A."/>
            <person name="Lyons E."/>
            <person name="Manning G."/>
            <person name="Maruyama T."/>
            <person name="Michael T.P."/>
            <person name="Mikami K."/>
            <person name="Miyazaki S."/>
            <person name="Morinaga S."/>
            <person name="Murata T."/>
            <person name="Mueller-Roeber B."/>
            <person name="Nelson D.R."/>
            <person name="Obara M."/>
            <person name="Oguri Y."/>
            <person name="Olmstead R.G."/>
            <person name="Onodera N."/>
            <person name="Petersen B.L."/>
            <person name="Pils B."/>
            <person name="Prigge M."/>
            <person name="Rensing S.A."/>
            <person name="Riano-Pachon D.M."/>
            <person name="Roberts A.W."/>
            <person name="Sato Y."/>
            <person name="Scheller H.V."/>
            <person name="Schulz B."/>
            <person name="Schulz C."/>
            <person name="Shakirov E.V."/>
            <person name="Shibagaki N."/>
            <person name="Shinohara N."/>
            <person name="Shippen D.E."/>
            <person name="Soerensen I."/>
            <person name="Sotooka R."/>
            <person name="Sugimoto N."/>
            <person name="Sugita M."/>
            <person name="Sumikawa N."/>
            <person name="Tanurdzic M."/>
            <person name="Theissen G."/>
            <person name="Ulvskov P."/>
            <person name="Wakazuki S."/>
            <person name="Weng J.K."/>
            <person name="Willats W.W."/>
            <person name="Wipf D."/>
            <person name="Wolf P.G."/>
            <person name="Yang L."/>
            <person name="Zimmer A.D."/>
            <person name="Zhu Q."/>
            <person name="Mitros T."/>
            <person name="Hellsten U."/>
            <person name="Loque D."/>
            <person name="Otillar R."/>
            <person name="Salamov A."/>
            <person name="Schmutz J."/>
            <person name="Shapiro H."/>
            <person name="Lindquist E."/>
            <person name="Lucas S."/>
            <person name="Rokhsar D."/>
            <person name="Grigoriev I.V."/>
        </authorList>
    </citation>
    <scope>NUCLEOTIDE SEQUENCE [LARGE SCALE GENOMIC DNA]</scope>
</reference>
<gene>
    <name evidence="19" type="primary">CHR13-2</name>
    <name evidence="19" type="ORF">SELMODRAFT_450749</name>
</gene>
<dbReference type="GO" id="GO:0003678">
    <property type="term" value="F:DNA helicase activity"/>
    <property type="evidence" value="ECO:0007669"/>
    <property type="project" value="UniProtKB-EC"/>
</dbReference>
<evidence type="ECO:0000313" key="19">
    <source>
        <dbReference type="EMBL" id="EFJ21594.1"/>
    </source>
</evidence>
<comment type="catalytic activity">
    <reaction evidence="13">
        <text>ATP + H2O = ADP + phosphate + H(+)</text>
        <dbReference type="Rhea" id="RHEA:13065"/>
        <dbReference type="ChEBI" id="CHEBI:15377"/>
        <dbReference type="ChEBI" id="CHEBI:15378"/>
        <dbReference type="ChEBI" id="CHEBI:30616"/>
        <dbReference type="ChEBI" id="CHEBI:43474"/>
        <dbReference type="ChEBI" id="CHEBI:456216"/>
        <dbReference type="EC" id="3.6.4.12"/>
    </reaction>
</comment>
<dbReference type="InParanoid" id="D8S288"/>
<dbReference type="InterPro" id="IPR038718">
    <property type="entry name" value="SNF2-like_sf"/>
</dbReference>
<feature type="domain" description="Helicase ATP-binding" evidence="16">
    <location>
        <begin position="590"/>
        <end position="755"/>
    </location>
</feature>
<feature type="region of interest" description="Disordered" evidence="14">
    <location>
        <begin position="2062"/>
        <end position="2094"/>
    </location>
</feature>
<dbReference type="GO" id="GO:0000812">
    <property type="term" value="C:Swr1 complex"/>
    <property type="evidence" value="ECO:0000318"/>
    <property type="project" value="GO_Central"/>
</dbReference>
<dbReference type="CDD" id="cd18003">
    <property type="entry name" value="DEXQc_SRCAP"/>
    <property type="match status" value="1"/>
</dbReference>
<feature type="domain" description="Helicase C-terminal" evidence="17">
    <location>
        <begin position="1117"/>
        <end position="1267"/>
    </location>
</feature>
<dbReference type="GeneID" id="9656127"/>
<dbReference type="Gene3D" id="1.10.10.60">
    <property type="entry name" value="Homeodomain-like"/>
    <property type="match status" value="1"/>
</dbReference>
<dbReference type="GO" id="GO:0035267">
    <property type="term" value="C:NuA4 histone acetyltransferase complex"/>
    <property type="evidence" value="ECO:0007669"/>
    <property type="project" value="UniProtKB-ARBA"/>
</dbReference>
<dbReference type="SMART" id="SM00717">
    <property type="entry name" value="SANT"/>
    <property type="match status" value="1"/>
</dbReference>
<dbReference type="FunCoup" id="D8S288">
    <property type="interactions" value="3180"/>
</dbReference>
<organism evidence="20">
    <name type="scientific">Selaginella moellendorffii</name>
    <name type="common">Spikemoss</name>
    <dbReference type="NCBI Taxonomy" id="88036"/>
    <lineage>
        <taxon>Eukaryota</taxon>
        <taxon>Viridiplantae</taxon>
        <taxon>Streptophyta</taxon>
        <taxon>Embryophyta</taxon>
        <taxon>Tracheophyta</taxon>
        <taxon>Lycopodiopsida</taxon>
        <taxon>Selaginellales</taxon>
        <taxon>Selaginellaceae</taxon>
        <taxon>Selaginella</taxon>
    </lineage>
</organism>
<protein>
    <recommendedName>
        <fullName evidence="5">DNA helicase</fullName>
        <ecNumber evidence="5">3.6.4.12</ecNumber>
    </recommendedName>
</protein>
<feature type="domain" description="Myb-like" evidence="15">
    <location>
        <begin position="1644"/>
        <end position="1705"/>
    </location>
</feature>
<feature type="compositionally biased region" description="Basic and acidic residues" evidence="14">
    <location>
        <begin position="407"/>
        <end position="427"/>
    </location>
</feature>
<dbReference type="OMA" id="RTHIDPM"/>
<dbReference type="PROSITE" id="PS50090">
    <property type="entry name" value="MYB_LIKE"/>
    <property type="match status" value="1"/>
</dbReference>
<dbReference type="InterPro" id="IPR027417">
    <property type="entry name" value="P-loop_NTPase"/>
</dbReference>
<dbReference type="SMART" id="SM00487">
    <property type="entry name" value="DEXDc"/>
    <property type="match status" value="1"/>
</dbReference>
<dbReference type="InterPro" id="IPR014001">
    <property type="entry name" value="Helicase_ATP-bd"/>
</dbReference>
<evidence type="ECO:0000256" key="2">
    <source>
        <dbReference type="ARBA" id="ARBA00008913"/>
    </source>
</evidence>
<feature type="region of interest" description="Disordered" evidence="14">
    <location>
        <begin position="284"/>
        <end position="325"/>
    </location>
</feature>